<keyword evidence="2" id="KW-1185">Reference proteome</keyword>
<dbReference type="AlphaFoldDB" id="A0A291BAZ3"/>
<dbReference type="Gene3D" id="3.40.50.300">
    <property type="entry name" value="P-loop containing nucleotide triphosphate hydrolases"/>
    <property type="match status" value="1"/>
</dbReference>
<dbReference type="EMBL" id="CP020662">
    <property type="protein sequence ID" value="ATF10163.1"/>
    <property type="molecule type" value="Genomic_DNA"/>
</dbReference>
<accession>A0A291BAZ3</accession>
<organism evidence="1 2">
    <name type="scientific">Candidatus Enterovibrio altilux</name>
    <dbReference type="NCBI Taxonomy" id="1927128"/>
    <lineage>
        <taxon>Bacteria</taxon>
        <taxon>Pseudomonadati</taxon>
        <taxon>Pseudomonadota</taxon>
        <taxon>Gammaproteobacteria</taxon>
        <taxon>Vibrionales</taxon>
        <taxon>Vibrionaceae</taxon>
        <taxon>Enterovibrio</taxon>
    </lineage>
</organism>
<protein>
    <submittedName>
        <fullName evidence="1">ParA</fullName>
    </submittedName>
</protein>
<name>A0A291BAZ3_9GAMM</name>
<proteinExistence type="predicted"/>
<evidence type="ECO:0000313" key="2">
    <source>
        <dbReference type="Proteomes" id="UP000218160"/>
    </source>
</evidence>
<geneLocation type="plasmid" evidence="2">
    <name>pcc2</name>
</geneLocation>
<dbReference type="KEGG" id="elux:BTN50_1729"/>
<dbReference type="InterPro" id="IPR027417">
    <property type="entry name" value="P-loop_NTPase"/>
</dbReference>
<keyword evidence="1" id="KW-0614">Plasmid</keyword>
<gene>
    <name evidence="1" type="ORF">BTN50_1729</name>
</gene>
<reference evidence="2" key="1">
    <citation type="submission" date="2017-04" db="EMBL/GenBank/DDBJ databases">
        <title>Genome evolution of the luminous symbionts of deep sea anglerfish.</title>
        <authorList>
            <person name="Hendry T.A."/>
        </authorList>
    </citation>
    <scope>NUCLEOTIDE SEQUENCE [LARGE SCALE GENOMIC DNA]</scope>
    <source>
        <plasmid evidence="2">pcc2</plasmid>
    </source>
</reference>
<sequence length="98" mass="10705">MWACQSLVSQIKQRQIITDGIPTAAFQVSRAKKGTSLAKEVRAAVSEYELPLLDGTIHDRTIFAKALSDGFTSLDTDPNGVASLEIRHMAKQIIEGFT</sequence>
<evidence type="ECO:0000313" key="1">
    <source>
        <dbReference type="EMBL" id="ATF10163.1"/>
    </source>
</evidence>
<dbReference type="SUPFAM" id="SSF52540">
    <property type="entry name" value="P-loop containing nucleoside triphosphate hydrolases"/>
    <property type="match status" value="1"/>
</dbReference>
<dbReference type="Proteomes" id="UP000218160">
    <property type="component" value="Plasmid pCC2"/>
</dbReference>